<gene>
    <name evidence="1" type="ORF">Acr_28g0008020</name>
</gene>
<dbReference type="AlphaFoldDB" id="A0A7J0HAG4"/>
<accession>A0A7J0HAG4</accession>
<protein>
    <submittedName>
        <fullName evidence="1">Uncharacterized protein</fullName>
    </submittedName>
</protein>
<dbReference type="EMBL" id="BJWL01000028">
    <property type="protein sequence ID" value="GFZ20097.1"/>
    <property type="molecule type" value="Genomic_DNA"/>
</dbReference>
<name>A0A7J0HAG4_9ERIC</name>
<organism evidence="1 2">
    <name type="scientific">Actinidia rufa</name>
    <dbReference type="NCBI Taxonomy" id="165716"/>
    <lineage>
        <taxon>Eukaryota</taxon>
        <taxon>Viridiplantae</taxon>
        <taxon>Streptophyta</taxon>
        <taxon>Embryophyta</taxon>
        <taxon>Tracheophyta</taxon>
        <taxon>Spermatophyta</taxon>
        <taxon>Magnoliopsida</taxon>
        <taxon>eudicotyledons</taxon>
        <taxon>Gunneridae</taxon>
        <taxon>Pentapetalae</taxon>
        <taxon>asterids</taxon>
        <taxon>Ericales</taxon>
        <taxon>Actinidiaceae</taxon>
        <taxon>Actinidia</taxon>
    </lineage>
</organism>
<reference evidence="1 2" key="1">
    <citation type="submission" date="2019-07" db="EMBL/GenBank/DDBJ databases">
        <title>De Novo Assembly of kiwifruit Actinidia rufa.</title>
        <authorList>
            <person name="Sugita-Konishi S."/>
            <person name="Sato K."/>
            <person name="Mori E."/>
            <person name="Abe Y."/>
            <person name="Kisaki G."/>
            <person name="Hamano K."/>
            <person name="Suezawa K."/>
            <person name="Otani M."/>
            <person name="Fukuda T."/>
            <person name="Manabe T."/>
            <person name="Gomi K."/>
            <person name="Tabuchi M."/>
            <person name="Akimitsu K."/>
            <person name="Kataoka I."/>
        </authorList>
    </citation>
    <scope>NUCLEOTIDE SEQUENCE [LARGE SCALE GENOMIC DNA]</scope>
    <source>
        <strain evidence="2">cv. Fuchu</strain>
    </source>
</reference>
<proteinExistence type="predicted"/>
<evidence type="ECO:0000313" key="2">
    <source>
        <dbReference type="Proteomes" id="UP000585474"/>
    </source>
</evidence>
<evidence type="ECO:0000313" key="1">
    <source>
        <dbReference type="EMBL" id="GFZ20097.1"/>
    </source>
</evidence>
<keyword evidence="2" id="KW-1185">Reference proteome</keyword>
<sequence>MRLTPLDVERGRLFNPVEIALHHFPPLPEHSPITYEEKVLISSTHQDCVWFMTIRLVFSKLEVINYFPGIRIPAGTHYLDRLYVTDVPNKEWCFKIMFYFETYLVMSGSSSFPGCPHLPSDLVVLLAEMVHLAPRWLTSPFFLRTLRLLLRETPSPLRLLHLWCILHVAFSYFYSEIIGHAFHTWLRDDFAVIFSHGSLFSIYKRPRSPFTIRR</sequence>
<dbReference type="Proteomes" id="UP000585474">
    <property type="component" value="Unassembled WGS sequence"/>
</dbReference>
<comment type="caution">
    <text evidence="1">The sequence shown here is derived from an EMBL/GenBank/DDBJ whole genome shotgun (WGS) entry which is preliminary data.</text>
</comment>